<proteinExistence type="predicted"/>
<dbReference type="Proteomes" id="UP001281761">
    <property type="component" value="Unassembled WGS sequence"/>
</dbReference>
<evidence type="ECO:0000313" key="2">
    <source>
        <dbReference type="Proteomes" id="UP001281761"/>
    </source>
</evidence>
<dbReference type="EMBL" id="JARBJD010000097">
    <property type="protein sequence ID" value="KAK2952926.1"/>
    <property type="molecule type" value="Genomic_DNA"/>
</dbReference>
<gene>
    <name evidence="1" type="ORF">BLNAU_12102</name>
</gene>
<protein>
    <submittedName>
        <fullName evidence="1">Uncharacterized protein</fullName>
    </submittedName>
</protein>
<reference evidence="1 2" key="1">
    <citation type="journal article" date="2022" name="bioRxiv">
        <title>Genomics of Preaxostyla Flagellates Illuminates Evolutionary Transitions and the Path Towards Mitochondrial Loss.</title>
        <authorList>
            <person name="Novak L.V.F."/>
            <person name="Treitli S.C."/>
            <person name="Pyrih J."/>
            <person name="Halakuc P."/>
            <person name="Pipaliya S.V."/>
            <person name="Vacek V."/>
            <person name="Brzon O."/>
            <person name="Soukal P."/>
            <person name="Eme L."/>
            <person name="Dacks J.B."/>
            <person name="Karnkowska A."/>
            <person name="Elias M."/>
            <person name="Hampl V."/>
        </authorList>
    </citation>
    <scope>NUCLEOTIDE SEQUENCE [LARGE SCALE GENOMIC DNA]</scope>
    <source>
        <strain evidence="1">NAU3</strain>
        <tissue evidence="1">Gut</tissue>
    </source>
</reference>
<name>A0ABQ9XKG7_9EUKA</name>
<comment type="caution">
    <text evidence="1">The sequence shown here is derived from an EMBL/GenBank/DDBJ whole genome shotgun (WGS) entry which is preliminary data.</text>
</comment>
<organism evidence="1 2">
    <name type="scientific">Blattamonas nauphoetae</name>
    <dbReference type="NCBI Taxonomy" id="2049346"/>
    <lineage>
        <taxon>Eukaryota</taxon>
        <taxon>Metamonada</taxon>
        <taxon>Preaxostyla</taxon>
        <taxon>Oxymonadida</taxon>
        <taxon>Blattamonas</taxon>
    </lineage>
</organism>
<evidence type="ECO:0000313" key="1">
    <source>
        <dbReference type="EMBL" id="KAK2952926.1"/>
    </source>
</evidence>
<sequence length="160" mass="16904">MIYQSLLSTIEMEDAFELLQVFGINCSVLPPKGVSAEAESEGGVSFSLSGSASLVIQYCSFVSCGVGDGGRGGGVGLAFSSYSSHNYLLNTVTFAHNTASFGRDLFVVAESLEKTVAIDHFLFNLHPPGFDRSNALFRIDCVSKSLGIATTRLHPILGGS</sequence>
<keyword evidence="2" id="KW-1185">Reference proteome</keyword>
<accession>A0ABQ9XKG7</accession>